<keyword evidence="1" id="KW-1133">Transmembrane helix</keyword>
<keyword evidence="1" id="KW-0472">Membrane</keyword>
<dbReference type="KEGG" id="gaz:Pan241w_22810"/>
<keyword evidence="1" id="KW-0812">Transmembrane</keyword>
<evidence type="ECO:0000256" key="1">
    <source>
        <dbReference type="SAM" id="Phobius"/>
    </source>
</evidence>
<dbReference type="AlphaFoldDB" id="A0A517REC7"/>
<dbReference type="EMBL" id="CP036269">
    <property type="protein sequence ID" value="QDT42200.1"/>
    <property type="molecule type" value="Genomic_DNA"/>
</dbReference>
<reference evidence="2 3" key="1">
    <citation type="submission" date="2019-02" db="EMBL/GenBank/DDBJ databases">
        <title>Deep-cultivation of Planctomycetes and their phenomic and genomic characterization uncovers novel biology.</title>
        <authorList>
            <person name="Wiegand S."/>
            <person name="Jogler M."/>
            <person name="Boedeker C."/>
            <person name="Pinto D."/>
            <person name="Vollmers J."/>
            <person name="Rivas-Marin E."/>
            <person name="Kohn T."/>
            <person name="Peeters S.H."/>
            <person name="Heuer A."/>
            <person name="Rast P."/>
            <person name="Oberbeckmann S."/>
            <person name="Bunk B."/>
            <person name="Jeske O."/>
            <person name="Meyerdierks A."/>
            <person name="Storesund J.E."/>
            <person name="Kallscheuer N."/>
            <person name="Luecker S."/>
            <person name="Lage O.M."/>
            <person name="Pohl T."/>
            <person name="Merkel B.J."/>
            <person name="Hornburger P."/>
            <person name="Mueller R.-W."/>
            <person name="Bruemmer F."/>
            <person name="Labrenz M."/>
            <person name="Spormann A.M."/>
            <person name="Op den Camp H."/>
            <person name="Overmann J."/>
            <person name="Amann R."/>
            <person name="Jetten M.S.M."/>
            <person name="Mascher T."/>
            <person name="Medema M.H."/>
            <person name="Devos D.P."/>
            <person name="Kaster A.-K."/>
            <person name="Ovreas L."/>
            <person name="Rohde M."/>
            <person name="Galperin M.Y."/>
            <person name="Jogler C."/>
        </authorList>
    </citation>
    <scope>NUCLEOTIDE SEQUENCE [LARGE SCALE GENOMIC DNA]</scope>
    <source>
        <strain evidence="2 3">Pan241w</strain>
    </source>
</reference>
<feature type="transmembrane region" description="Helical" evidence="1">
    <location>
        <begin position="160"/>
        <end position="179"/>
    </location>
</feature>
<evidence type="ECO:0000313" key="2">
    <source>
        <dbReference type="EMBL" id="QDT42200.1"/>
    </source>
</evidence>
<protein>
    <submittedName>
        <fullName evidence="2">Uncharacterized protein</fullName>
    </submittedName>
</protein>
<feature type="transmembrane region" description="Helical" evidence="1">
    <location>
        <begin position="66"/>
        <end position="88"/>
    </location>
</feature>
<feature type="transmembrane region" description="Helical" evidence="1">
    <location>
        <begin position="116"/>
        <end position="134"/>
    </location>
</feature>
<name>A0A517REC7_9PLAN</name>
<dbReference type="Proteomes" id="UP000317171">
    <property type="component" value="Chromosome"/>
</dbReference>
<gene>
    <name evidence="2" type="ORF">Pan241w_22810</name>
</gene>
<sequence length="215" mass="24663">MTETENEVTDNSEIIFSIRSLVIVYFIWSWPFTLFGLAVNEANRRVGEPIIFPFLSPSGSEGIYEFIFFPIATTADVFILLWLLRFVLPFRLKHKLVWNSSSVYQKEKPIKNDKPAIFTAIFGLIATAVLYFAATHLRNDRSQRQPFIYWEGPAADDMEWILVLGWTLSYLAVCGYVFVSNYFDSRWNTLAVVGIFFGCMNFILSCAIGTMLQAD</sequence>
<organism evidence="2 3">
    <name type="scientific">Gimesia alba</name>
    <dbReference type="NCBI Taxonomy" id="2527973"/>
    <lineage>
        <taxon>Bacteria</taxon>
        <taxon>Pseudomonadati</taxon>
        <taxon>Planctomycetota</taxon>
        <taxon>Planctomycetia</taxon>
        <taxon>Planctomycetales</taxon>
        <taxon>Planctomycetaceae</taxon>
        <taxon>Gimesia</taxon>
    </lineage>
</organism>
<feature type="transmembrane region" description="Helical" evidence="1">
    <location>
        <begin position="21"/>
        <end position="39"/>
    </location>
</feature>
<accession>A0A517REC7</accession>
<evidence type="ECO:0000313" key="3">
    <source>
        <dbReference type="Proteomes" id="UP000317171"/>
    </source>
</evidence>
<dbReference type="RefSeq" id="WP_145215027.1">
    <property type="nucleotide sequence ID" value="NZ_CP036269.1"/>
</dbReference>
<dbReference type="OrthoDB" id="259797at2"/>
<proteinExistence type="predicted"/>
<feature type="transmembrane region" description="Helical" evidence="1">
    <location>
        <begin position="191"/>
        <end position="212"/>
    </location>
</feature>
<keyword evidence="3" id="KW-1185">Reference proteome</keyword>